<dbReference type="OrthoDB" id="9402762at2759"/>
<evidence type="ECO:0000313" key="3">
    <source>
        <dbReference type="Proteomes" id="UP000886653"/>
    </source>
</evidence>
<protein>
    <submittedName>
        <fullName evidence="2">Uncharacterized protein</fullName>
    </submittedName>
</protein>
<evidence type="ECO:0000313" key="2">
    <source>
        <dbReference type="EMBL" id="KAG0149620.1"/>
    </source>
</evidence>
<dbReference type="EMBL" id="MU167226">
    <property type="protein sequence ID" value="KAG0149620.1"/>
    <property type="molecule type" value="Genomic_DNA"/>
</dbReference>
<name>A0A9P6TFD3_9BASI</name>
<feature type="region of interest" description="Disordered" evidence="1">
    <location>
        <begin position="937"/>
        <end position="992"/>
    </location>
</feature>
<feature type="region of interest" description="Disordered" evidence="1">
    <location>
        <begin position="378"/>
        <end position="398"/>
    </location>
</feature>
<feature type="region of interest" description="Disordered" evidence="1">
    <location>
        <begin position="839"/>
        <end position="917"/>
    </location>
</feature>
<dbReference type="Pfam" id="PF11957">
    <property type="entry name" value="efThoc1"/>
    <property type="match status" value="1"/>
</dbReference>
<organism evidence="2 3">
    <name type="scientific">Cronartium quercuum f. sp. fusiforme G11</name>
    <dbReference type="NCBI Taxonomy" id="708437"/>
    <lineage>
        <taxon>Eukaryota</taxon>
        <taxon>Fungi</taxon>
        <taxon>Dikarya</taxon>
        <taxon>Basidiomycota</taxon>
        <taxon>Pucciniomycotina</taxon>
        <taxon>Pucciniomycetes</taxon>
        <taxon>Pucciniales</taxon>
        <taxon>Coleosporiaceae</taxon>
        <taxon>Cronartium</taxon>
    </lineage>
</organism>
<dbReference type="AlphaFoldDB" id="A0A9P6TFD3"/>
<dbReference type="GO" id="GO:0000445">
    <property type="term" value="C:THO complex part of transcription export complex"/>
    <property type="evidence" value="ECO:0007669"/>
    <property type="project" value="TreeGrafter"/>
</dbReference>
<evidence type="ECO:0000256" key="1">
    <source>
        <dbReference type="SAM" id="MobiDB-lite"/>
    </source>
</evidence>
<feature type="compositionally biased region" description="Pro residues" evidence="1">
    <location>
        <begin position="861"/>
        <end position="875"/>
    </location>
</feature>
<comment type="caution">
    <text evidence="2">The sequence shown here is derived from an EMBL/GenBank/DDBJ whole genome shotgun (WGS) entry which is preliminary data.</text>
</comment>
<dbReference type="Proteomes" id="UP000886653">
    <property type="component" value="Unassembled WGS sequence"/>
</dbReference>
<reference evidence="2" key="1">
    <citation type="submission" date="2013-11" db="EMBL/GenBank/DDBJ databases">
        <title>Genome sequence of the fusiform rust pathogen reveals effectors for host alternation and coevolution with pine.</title>
        <authorList>
            <consortium name="DOE Joint Genome Institute"/>
            <person name="Smith K."/>
            <person name="Pendleton A."/>
            <person name="Kubisiak T."/>
            <person name="Anderson C."/>
            <person name="Salamov A."/>
            <person name="Aerts A."/>
            <person name="Riley R."/>
            <person name="Clum A."/>
            <person name="Lindquist E."/>
            <person name="Ence D."/>
            <person name="Campbell M."/>
            <person name="Kronenberg Z."/>
            <person name="Feau N."/>
            <person name="Dhillon B."/>
            <person name="Hamelin R."/>
            <person name="Burleigh J."/>
            <person name="Smith J."/>
            <person name="Yandell M."/>
            <person name="Nelson C."/>
            <person name="Grigoriev I."/>
            <person name="Davis J."/>
        </authorList>
    </citation>
    <scope>NUCLEOTIDE SEQUENCE</scope>
    <source>
        <strain evidence="2">G11</strain>
    </source>
</reference>
<dbReference type="InterPro" id="IPR021861">
    <property type="entry name" value="THO_THOC1"/>
</dbReference>
<feature type="compositionally biased region" description="Polar residues" evidence="1">
    <location>
        <begin position="382"/>
        <end position="396"/>
    </location>
</feature>
<proteinExistence type="predicted"/>
<dbReference type="PANTHER" id="PTHR13265">
    <property type="entry name" value="THO COMPLEX SUBUNIT 1"/>
    <property type="match status" value="1"/>
</dbReference>
<dbReference type="GO" id="GO:0006406">
    <property type="term" value="P:mRNA export from nucleus"/>
    <property type="evidence" value="ECO:0007669"/>
    <property type="project" value="TreeGrafter"/>
</dbReference>
<sequence>MKNSISLPSTPFSQFQSSLQSSLQSHLHFIANQRVNQATPSTTFEPIPYSELSSALDALWSTLPTLPPAAAELQRSIVSSVLISVVSETAYPSQLIFPESVHRQLLHDALDLSLVFVEQDRAPAELTLSCIEDILETATVEEAERIFSYLETRVDRLTVGMLPDRGKGLIFLRMQNSLLRRLSKSLHTVFCGRILSFLSSVFPIAEKSGVNLRGAFNTGNVTHFDQEVERKDVEPMALDVESLKPAEIVDLTKADEARGDSMSLDMSVPDPKQEAVAPSDQLVPASKEPNLNAEEIAAEKPIENPEEPQEVIAARLRAKAEEQEARAKAKAASKAGKLSIIATSFRLSSTAADKREFYLRFWALQSLLSNPPELFKGWQPDPNANSASSTQPNSLYLPSRPASIATASTAPQRASPAREVEVQPSTVNLKRLKEGMSKTLEVFSRMTKKEKELGTHSKKPKIDERNLVEVKEQYFFPKFLTKSNLLDLELNRRSNHNVFDCPFHHPSPVFGNIADSYFRRQVLTQFLIILQYIRGFSLEERNKRSALPKSNRVNDVPYVYQPRDDVWVLKLNSEVWKTLYATPPNGEVFAMTIQQILIREHNWIMWKASSCPSFERPSMNEESIKAAEVGYKRITAPPMKFPHPVGTPALSKLWSNKVTRESIDSIDLSAGVPDLNALHAKIVAQEKRLMIVKKRLLAQGQSTVEVSKDPDVQEIEERKSSLSWRALRVAQSTHLQLFGKIGLPGDVNKLMSLIEEAKARPGTARQVQSSSQNVTTPVTVATTGAAESKDLDGDSVQLVTNGENHDGQPVLIDQPDIVMLDGESIEDSNPSTFKSVFLSEPEEEPTPPAAVQPTVVQPTTMPIPTPTHTPTPAPVADPVAQSQPQSRPHSAPRFNNGRPQHHPLHSPVPRVHLSVPNHRTNTDSEIDQMIRRVEASASVSPALARSHSSDYRSGLHSLPSNPNRLGSGGGPPVKRTADDEGVMDNGMKKSKT</sequence>
<keyword evidence="3" id="KW-1185">Reference proteome</keyword>
<accession>A0A9P6TFD3</accession>
<gene>
    <name evidence="2" type="ORF">CROQUDRAFT_88964</name>
</gene>
<feature type="compositionally biased region" description="Low complexity" evidence="1">
    <location>
        <begin position="849"/>
        <end position="860"/>
    </location>
</feature>
<dbReference type="PANTHER" id="PTHR13265:SF0">
    <property type="entry name" value="HPR1"/>
    <property type="match status" value="1"/>
</dbReference>
<feature type="region of interest" description="Disordered" evidence="1">
    <location>
        <begin position="260"/>
        <end position="285"/>
    </location>
</feature>